<keyword evidence="2" id="KW-0472">Membrane</keyword>
<dbReference type="RefSeq" id="WP_046968921.1">
    <property type="nucleotide sequence ID" value="NZ_CP017480.1"/>
</dbReference>
<dbReference type="PROSITE" id="PS51257">
    <property type="entry name" value="PROKAR_LIPOPROTEIN"/>
    <property type="match status" value="1"/>
</dbReference>
<dbReference type="Gene3D" id="1.20.1600.10">
    <property type="entry name" value="Outer membrane efflux proteins (OEP)"/>
    <property type="match status" value="1"/>
</dbReference>
<dbReference type="SUPFAM" id="SSF56954">
    <property type="entry name" value="Outer membrane efflux proteins (OEP)"/>
    <property type="match status" value="1"/>
</dbReference>
<dbReference type="KEGG" id="lrz:BJI69_05260"/>
<dbReference type="GO" id="GO:0009279">
    <property type="term" value="C:cell outer membrane"/>
    <property type="evidence" value="ECO:0007669"/>
    <property type="project" value="UniProtKB-SubCell"/>
</dbReference>
<keyword evidence="2" id="KW-1134">Transmembrane beta strand</keyword>
<keyword evidence="4" id="KW-1185">Reference proteome</keyword>
<accession>A0A1L3EQM3</accession>
<dbReference type="GO" id="GO:0015562">
    <property type="term" value="F:efflux transmembrane transporter activity"/>
    <property type="evidence" value="ECO:0007669"/>
    <property type="project" value="InterPro"/>
</dbReference>
<comment type="subcellular location">
    <subcellularLocation>
        <location evidence="2">Cell outer membrane</location>
        <topology evidence="2">Lipid-anchor</topology>
    </subcellularLocation>
</comment>
<keyword evidence="2" id="KW-0564">Palmitate</keyword>
<reference evidence="4" key="1">
    <citation type="submission" date="2016-09" db="EMBL/GenBank/DDBJ databases">
        <authorList>
            <person name="Lysoe E."/>
        </authorList>
    </citation>
    <scope>NUCLEOTIDE SEQUENCE [LARGE SCALE GENOMIC DNA]</scope>
    <source>
        <strain evidence="4">LJ96T</strain>
    </source>
</reference>
<evidence type="ECO:0000256" key="2">
    <source>
        <dbReference type="RuleBase" id="RU362097"/>
    </source>
</evidence>
<keyword evidence="2" id="KW-0449">Lipoprotein</keyword>
<dbReference type="InterPro" id="IPR003423">
    <property type="entry name" value="OMP_efflux"/>
</dbReference>
<protein>
    <submittedName>
        <fullName evidence="3">RND transporter</fullName>
    </submittedName>
</protein>
<dbReference type="NCBIfam" id="TIGR01845">
    <property type="entry name" value="outer_NodT"/>
    <property type="match status" value="1"/>
</dbReference>
<dbReference type="Pfam" id="PF02321">
    <property type="entry name" value="OEP"/>
    <property type="match status" value="2"/>
</dbReference>
<dbReference type="STRING" id="1440763.BJI69_05260"/>
<sequence>MLRRPDSESRFVSWRVGGLAALVSLGLSACSLAPTYKVPDVPAADLYANATSPWTEAKPADHLDRDAWWKLYGDSRLDDLQTKLIANNASLAAALAHYEQSEAFTRQVRSALFPTLGLNGNGQRDRESDTRPLRGTTSPAVYSSYTIGVQADYEVDLWGRVRDTVAAGTAEQAAAAGDLASVRLSLQAQLADSYLQLNGLDRQVKVLNDSIVAFSRALELTQSRHEGGISSGLDVARAQTQLSNAKSQLTQTQAQRALIQHAIAVLVGDSASTFNLATNDAQVKVPTIPLDVPSVILQRRPDVAAAERRTAEANARVGVARSAYFPQLTLDAQGGWQSSAWGSIATAPNRFWSIGPTLLLSVFDGGRRKAVVDAAKAATDEAGAKYRDVVLNAFAQVEDNLVLLRDLGTALTDQRAAADAAQRSVDLSLDRYRNGAVGYLDVVQAQTAALDAQRSVIDLETRQLRASVQLIRALGGGWSQA</sequence>
<proteinExistence type="inferred from homology"/>
<comment type="similarity">
    <text evidence="1 2">Belongs to the outer membrane factor (OMF) (TC 1.B.17) family.</text>
</comment>
<evidence type="ECO:0000313" key="4">
    <source>
        <dbReference type="Proteomes" id="UP000182987"/>
    </source>
</evidence>
<dbReference type="EMBL" id="CP017480">
    <property type="protein sequence ID" value="APG03378.1"/>
    <property type="molecule type" value="Genomic_DNA"/>
</dbReference>
<keyword evidence="2" id="KW-0812">Transmembrane</keyword>
<dbReference type="PANTHER" id="PTHR30203:SF33">
    <property type="entry name" value="BLR4455 PROTEIN"/>
    <property type="match status" value="1"/>
</dbReference>
<evidence type="ECO:0000256" key="1">
    <source>
        <dbReference type="ARBA" id="ARBA00007613"/>
    </source>
</evidence>
<dbReference type="OrthoDB" id="9770517at2"/>
<name>A0A1L3EQM3_9GAMM</name>
<evidence type="ECO:0000313" key="3">
    <source>
        <dbReference type="EMBL" id="APG03378.1"/>
    </source>
</evidence>
<dbReference type="AlphaFoldDB" id="A0A1L3EQM3"/>
<organism evidence="3 4">
    <name type="scientific">Luteibacter rhizovicinus DSM 16549</name>
    <dbReference type="NCBI Taxonomy" id="1440763"/>
    <lineage>
        <taxon>Bacteria</taxon>
        <taxon>Pseudomonadati</taxon>
        <taxon>Pseudomonadota</taxon>
        <taxon>Gammaproteobacteria</taxon>
        <taxon>Lysobacterales</taxon>
        <taxon>Rhodanobacteraceae</taxon>
        <taxon>Luteibacter</taxon>
    </lineage>
</organism>
<dbReference type="PANTHER" id="PTHR30203">
    <property type="entry name" value="OUTER MEMBRANE CATION EFFLUX PROTEIN"/>
    <property type="match status" value="1"/>
</dbReference>
<dbReference type="Proteomes" id="UP000182987">
    <property type="component" value="Chromosome"/>
</dbReference>
<dbReference type="Gene3D" id="2.20.200.10">
    <property type="entry name" value="Outer membrane efflux proteins (OEP)"/>
    <property type="match status" value="1"/>
</dbReference>
<dbReference type="InterPro" id="IPR010131">
    <property type="entry name" value="MdtP/NodT-like"/>
</dbReference>
<gene>
    <name evidence="3" type="ORF">BJI69_05260</name>
</gene>